<evidence type="ECO:0000313" key="1">
    <source>
        <dbReference type="EMBL" id="HIU49324.1"/>
    </source>
</evidence>
<sequence>MRIKTLSEKQRQIFRFAQSADYALICDGAVRSGKTVAMLAAFMLWAMGNFNNTNFALCGKTVQATERNLLNPLRQIQGLPYRYKYKISTKTLTVTCGGVENVFYLFGGKDESSYALIQGLTLAGVLFDEVALMPRSFVEQAIARTLSYAEAKLWFNCNPDSPTHWFYQEWIQTPRTGVRHIHFLMRDNPILTEKEIEKAAMMFSGVFYDKYIKGLWVRAEGIVFPDFANNPEKYIVQASEVPKRFRWVDCGFDIGGNNSAYAMTCSAMGYDGVLYVLAAKKRQAQDLPMEEVEQYAFGFIDDTEAKYGVRIHNVNTDHSDVIINTLNEKRYIFGKTYKPPLEDRPFQISRLMALGRLKLAGDACGALIDELSNVVFDDKNEKPVILDDGSMQIDTVDSFVYSLAGNWNYLDD</sequence>
<evidence type="ECO:0000313" key="2">
    <source>
        <dbReference type="Proteomes" id="UP000824111"/>
    </source>
</evidence>
<dbReference type="Proteomes" id="UP000824111">
    <property type="component" value="Unassembled WGS sequence"/>
</dbReference>
<dbReference type="InterPro" id="IPR006437">
    <property type="entry name" value="Phage_terminase_lsu"/>
</dbReference>
<accession>A0A9D1S6Q4</accession>
<dbReference type="Pfam" id="PF03237">
    <property type="entry name" value="Terminase_6N"/>
    <property type="match status" value="1"/>
</dbReference>
<dbReference type="AlphaFoldDB" id="A0A9D1S6Q4"/>
<name>A0A9D1S6Q4_9FIRM</name>
<reference evidence="1" key="2">
    <citation type="journal article" date="2021" name="PeerJ">
        <title>Extensive microbial diversity within the chicken gut microbiome revealed by metagenomics and culture.</title>
        <authorList>
            <person name="Gilroy R."/>
            <person name="Ravi A."/>
            <person name="Getino M."/>
            <person name="Pursley I."/>
            <person name="Horton D.L."/>
            <person name="Alikhan N.F."/>
            <person name="Baker D."/>
            <person name="Gharbi K."/>
            <person name="Hall N."/>
            <person name="Watson M."/>
            <person name="Adriaenssens E.M."/>
            <person name="Foster-Nyarko E."/>
            <person name="Jarju S."/>
            <person name="Secka A."/>
            <person name="Antonio M."/>
            <person name="Oren A."/>
            <person name="Chaudhuri R.R."/>
            <person name="La Ragione R."/>
            <person name="Hildebrand F."/>
            <person name="Pallen M.J."/>
        </authorList>
    </citation>
    <scope>NUCLEOTIDE SEQUENCE</scope>
    <source>
        <strain evidence="1">ChiSjej4B22-9803</strain>
    </source>
</reference>
<organism evidence="1 2">
    <name type="scientific">Candidatus Avimonoglobus intestinipullorum</name>
    <dbReference type="NCBI Taxonomy" id="2840699"/>
    <lineage>
        <taxon>Bacteria</taxon>
        <taxon>Bacillati</taxon>
        <taxon>Bacillota</taxon>
        <taxon>Clostridia</taxon>
        <taxon>Eubacteriales</taxon>
        <taxon>Candidatus Avimonoglobus</taxon>
    </lineage>
</organism>
<comment type="caution">
    <text evidence="1">The sequence shown here is derived from an EMBL/GenBank/DDBJ whole genome shotgun (WGS) entry which is preliminary data.</text>
</comment>
<dbReference type="NCBIfam" id="TIGR01547">
    <property type="entry name" value="phage_term_2"/>
    <property type="match status" value="1"/>
</dbReference>
<dbReference type="InterPro" id="IPR027417">
    <property type="entry name" value="P-loop_NTPase"/>
</dbReference>
<gene>
    <name evidence="1" type="ORF">IAB04_08140</name>
</gene>
<proteinExistence type="predicted"/>
<protein>
    <submittedName>
        <fullName evidence="1">PBSX family phage terminase large subunit</fullName>
    </submittedName>
</protein>
<dbReference type="EMBL" id="DVND01000205">
    <property type="protein sequence ID" value="HIU49324.1"/>
    <property type="molecule type" value="Genomic_DNA"/>
</dbReference>
<reference evidence="1" key="1">
    <citation type="submission" date="2020-10" db="EMBL/GenBank/DDBJ databases">
        <authorList>
            <person name="Gilroy R."/>
        </authorList>
    </citation>
    <scope>NUCLEOTIDE SEQUENCE</scope>
    <source>
        <strain evidence="1">ChiSjej4B22-9803</strain>
    </source>
</reference>
<dbReference type="Gene3D" id="3.40.50.300">
    <property type="entry name" value="P-loop containing nucleotide triphosphate hydrolases"/>
    <property type="match status" value="1"/>
</dbReference>
<dbReference type="Gene3D" id="3.30.420.280">
    <property type="match status" value="1"/>
</dbReference>